<keyword evidence="9" id="KW-1185">Reference proteome</keyword>
<dbReference type="PROSITE" id="PS00094">
    <property type="entry name" value="C5_MTASE_1"/>
    <property type="match status" value="1"/>
</dbReference>
<dbReference type="RefSeq" id="WP_349804666.1">
    <property type="nucleotide sequence ID" value="NZ_JBEGDP010000010.1"/>
</dbReference>
<dbReference type="PROSITE" id="PS51679">
    <property type="entry name" value="SAM_MT_C5"/>
    <property type="match status" value="1"/>
</dbReference>
<dbReference type="InterPro" id="IPR001525">
    <property type="entry name" value="C5_MeTfrase"/>
</dbReference>
<accession>A0ABV1NYZ6</accession>
<organism evidence="8 9">
    <name type="scientific">Nocardioides kribbensis</name>
    <dbReference type="NCBI Taxonomy" id="305517"/>
    <lineage>
        <taxon>Bacteria</taxon>
        <taxon>Bacillati</taxon>
        <taxon>Actinomycetota</taxon>
        <taxon>Actinomycetes</taxon>
        <taxon>Propionibacteriales</taxon>
        <taxon>Nocardioidaceae</taxon>
        <taxon>Nocardioides</taxon>
    </lineage>
</organism>
<dbReference type="SUPFAM" id="SSF53335">
    <property type="entry name" value="S-adenosyl-L-methionine-dependent methyltransferases"/>
    <property type="match status" value="1"/>
</dbReference>
<keyword evidence="2 5" id="KW-0808">Transferase</keyword>
<dbReference type="InterPro" id="IPR029063">
    <property type="entry name" value="SAM-dependent_MTases_sf"/>
</dbReference>
<gene>
    <name evidence="8" type="primary">dcm</name>
    <name evidence="8" type="ORF">V6R90_10695</name>
</gene>
<dbReference type="Pfam" id="PF00145">
    <property type="entry name" value="DNA_methylase"/>
    <property type="match status" value="1"/>
</dbReference>
<dbReference type="Proteomes" id="UP001482520">
    <property type="component" value="Unassembled WGS sequence"/>
</dbReference>
<evidence type="ECO:0000256" key="2">
    <source>
        <dbReference type="ARBA" id="ARBA00022679"/>
    </source>
</evidence>
<dbReference type="GO" id="GO:0003886">
    <property type="term" value="F:DNA (cytosine-5-)-methyltransferase activity"/>
    <property type="evidence" value="ECO:0007669"/>
    <property type="project" value="UniProtKB-EC"/>
</dbReference>
<evidence type="ECO:0000256" key="4">
    <source>
        <dbReference type="ARBA" id="ARBA00022747"/>
    </source>
</evidence>
<dbReference type="GO" id="GO:0032259">
    <property type="term" value="P:methylation"/>
    <property type="evidence" value="ECO:0007669"/>
    <property type="project" value="UniProtKB-KW"/>
</dbReference>
<sequence>MSEPRIGELFAGYGGLGMGVQAVYGGSIAWVSDIDKGANKILSHRFPGVPNHGDITTIDWSSVEPVDILTGGSPCQDLSHAGKRQGMTEGTRSNLWVAMREAIAQLRPRMVVWENVRGAYSAAADSEVEPCAGCVGDGSGVHLRALGRVLGDLSDLGYDTRWHGLRAADVGAAHGRFRVFVVATDTRNAAYDWERACAESRQGSQVAALAANLGHEWTRRAWDGRTGSTDGDRGTLTLLPTPMVGSDSPAAHGQISGQYREAMSDALSRWGDYAAAIARWECITGQAAPEPTQVGSRGNPQLSARFTEWLMGLPSGWITDVPGITRNEALKACGNGVVPQQAAEALRVMESWAEVAA</sequence>
<name>A0ABV1NYZ6_9ACTN</name>
<dbReference type="EMBL" id="JBEGDP010000010">
    <property type="protein sequence ID" value="MEQ7847748.1"/>
    <property type="molecule type" value="Genomic_DNA"/>
</dbReference>
<evidence type="ECO:0000256" key="3">
    <source>
        <dbReference type="ARBA" id="ARBA00022691"/>
    </source>
</evidence>
<comment type="caution">
    <text evidence="8">The sequence shown here is derived from an EMBL/GenBank/DDBJ whole genome shotgun (WGS) entry which is preliminary data.</text>
</comment>
<dbReference type="EC" id="2.1.1.37" evidence="7"/>
<evidence type="ECO:0000256" key="7">
    <source>
        <dbReference type="RuleBase" id="RU000417"/>
    </source>
</evidence>
<protein>
    <recommendedName>
        <fullName evidence="7">Cytosine-specific methyltransferase</fullName>
        <ecNumber evidence="7">2.1.1.37</ecNumber>
    </recommendedName>
</protein>
<comment type="similarity">
    <text evidence="5 6">Belongs to the class I-like SAM-binding methyltransferase superfamily. C5-methyltransferase family.</text>
</comment>
<evidence type="ECO:0000256" key="6">
    <source>
        <dbReference type="RuleBase" id="RU000416"/>
    </source>
</evidence>
<evidence type="ECO:0000313" key="8">
    <source>
        <dbReference type="EMBL" id="MEQ7847748.1"/>
    </source>
</evidence>
<keyword evidence="3 5" id="KW-0949">S-adenosyl-L-methionine</keyword>
<evidence type="ECO:0000256" key="1">
    <source>
        <dbReference type="ARBA" id="ARBA00022603"/>
    </source>
</evidence>
<dbReference type="NCBIfam" id="TIGR00675">
    <property type="entry name" value="dcm"/>
    <property type="match status" value="1"/>
</dbReference>
<reference evidence="8 9" key="1">
    <citation type="submission" date="2024-02" db="EMBL/GenBank/DDBJ databases">
        <title>Full genome sequence of Nocardioides kribbensis.</title>
        <authorList>
            <person name="Poletto B.L."/>
            <person name="Silva G."/>
            <person name="Galante D."/>
            <person name="Campos K.R."/>
            <person name="Santos M.B.N."/>
            <person name="Sacchi C.T."/>
        </authorList>
    </citation>
    <scope>NUCLEOTIDE SEQUENCE [LARGE SCALE GENOMIC DNA]</scope>
    <source>
        <strain evidence="8 9">O4R</strain>
    </source>
</reference>
<dbReference type="PANTHER" id="PTHR46098:SF1">
    <property type="entry name" value="TRNA (CYTOSINE(38)-C(5))-METHYLTRANSFERASE"/>
    <property type="match status" value="1"/>
</dbReference>
<dbReference type="PANTHER" id="PTHR46098">
    <property type="entry name" value="TRNA (CYTOSINE(38)-C(5))-METHYLTRANSFERASE"/>
    <property type="match status" value="1"/>
</dbReference>
<evidence type="ECO:0000313" key="9">
    <source>
        <dbReference type="Proteomes" id="UP001482520"/>
    </source>
</evidence>
<feature type="active site" evidence="5">
    <location>
        <position position="75"/>
    </location>
</feature>
<dbReference type="InterPro" id="IPR050750">
    <property type="entry name" value="C5-MTase"/>
</dbReference>
<keyword evidence="1 5" id="KW-0489">Methyltransferase</keyword>
<dbReference type="Gene3D" id="3.40.50.150">
    <property type="entry name" value="Vaccinia Virus protein VP39"/>
    <property type="match status" value="1"/>
</dbReference>
<keyword evidence="4" id="KW-0680">Restriction system</keyword>
<comment type="catalytic activity">
    <reaction evidence="7">
        <text>a 2'-deoxycytidine in DNA + S-adenosyl-L-methionine = a 5-methyl-2'-deoxycytidine in DNA + S-adenosyl-L-homocysteine + H(+)</text>
        <dbReference type="Rhea" id="RHEA:13681"/>
        <dbReference type="Rhea" id="RHEA-COMP:11369"/>
        <dbReference type="Rhea" id="RHEA-COMP:11370"/>
        <dbReference type="ChEBI" id="CHEBI:15378"/>
        <dbReference type="ChEBI" id="CHEBI:57856"/>
        <dbReference type="ChEBI" id="CHEBI:59789"/>
        <dbReference type="ChEBI" id="CHEBI:85452"/>
        <dbReference type="ChEBI" id="CHEBI:85454"/>
        <dbReference type="EC" id="2.1.1.37"/>
    </reaction>
</comment>
<dbReference type="PRINTS" id="PR00105">
    <property type="entry name" value="C5METTRFRASE"/>
</dbReference>
<dbReference type="InterPro" id="IPR018117">
    <property type="entry name" value="C5_DNA_meth_AS"/>
</dbReference>
<evidence type="ECO:0000256" key="5">
    <source>
        <dbReference type="PROSITE-ProRule" id="PRU01016"/>
    </source>
</evidence>
<proteinExistence type="inferred from homology"/>